<sequence>MMKDILQDREERYNTILNLINRYQLPVVCGKINYPGNHKNTVEALKAFEVLRKLLSFRYTEDSVFTEVLSGADGKSLLMVVQLTSLEAKKIAIDIESNHPLGRVFDIDVYKEDGTSIGRGEVGLESRRCFLCGEDARVCMRVKNHSLEEVLDGANRLIRKYCF</sequence>
<comment type="catalytic activity">
    <reaction evidence="4">
        <text>apo-[citrate lyase ACP] + 2'-(5''-triphospho-alpha-D-ribosyl)-3'-dephospho-CoA = holo-[citrate lyase ACP] + diphosphate</text>
        <dbReference type="Rhea" id="RHEA:16333"/>
        <dbReference type="Rhea" id="RHEA-COMP:10157"/>
        <dbReference type="Rhea" id="RHEA-COMP:10158"/>
        <dbReference type="ChEBI" id="CHEBI:29999"/>
        <dbReference type="ChEBI" id="CHEBI:33019"/>
        <dbReference type="ChEBI" id="CHEBI:61378"/>
        <dbReference type="ChEBI" id="CHEBI:82683"/>
        <dbReference type="EC" id="2.7.7.61"/>
    </reaction>
</comment>
<accession>A0AAC9RPJ3</accession>
<dbReference type="NCBIfam" id="TIGR03124">
    <property type="entry name" value="citrate_citX"/>
    <property type="match status" value="1"/>
</dbReference>
<dbReference type="Proteomes" id="UP000192478">
    <property type="component" value="Chromosome"/>
</dbReference>
<dbReference type="EC" id="2.7.7.61" evidence="1"/>
<protein>
    <recommendedName>
        <fullName evidence="1">citrate lyase holo-[acyl-carrier protein] synthase</fullName>
        <ecNumber evidence="1">2.7.7.61</ecNumber>
    </recommendedName>
</protein>
<keyword evidence="2 5" id="KW-0808">Transferase</keyword>
<evidence type="ECO:0000256" key="4">
    <source>
        <dbReference type="ARBA" id="ARBA00048574"/>
    </source>
</evidence>
<dbReference type="Pfam" id="PF03802">
    <property type="entry name" value="CitX"/>
    <property type="match status" value="1"/>
</dbReference>
<dbReference type="AlphaFoldDB" id="A0AAC9RPJ3"/>
<dbReference type="InterPro" id="IPR005551">
    <property type="entry name" value="CitX"/>
</dbReference>
<dbReference type="GO" id="GO:0050519">
    <property type="term" value="F:holo-citrate lyase synthase activity"/>
    <property type="evidence" value="ECO:0007669"/>
    <property type="project" value="UniProtKB-EC"/>
</dbReference>
<evidence type="ECO:0000256" key="1">
    <source>
        <dbReference type="ARBA" id="ARBA00012524"/>
    </source>
</evidence>
<evidence type="ECO:0000313" key="6">
    <source>
        <dbReference type="Proteomes" id="UP000192478"/>
    </source>
</evidence>
<dbReference type="GO" id="GO:0051191">
    <property type="term" value="P:prosthetic group biosynthetic process"/>
    <property type="evidence" value="ECO:0007669"/>
    <property type="project" value="InterPro"/>
</dbReference>
<evidence type="ECO:0000313" key="5">
    <source>
        <dbReference type="EMBL" id="ARE89342.1"/>
    </source>
</evidence>
<evidence type="ECO:0000256" key="2">
    <source>
        <dbReference type="ARBA" id="ARBA00022679"/>
    </source>
</evidence>
<keyword evidence="5" id="KW-0456">Lyase</keyword>
<gene>
    <name evidence="5" type="primary">citX</name>
    <name evidence="5" type="ORF">CLFO_37490</name>
</gene>
<evidence type="ECO:0000256" key="3">
    <source>
        <dbReference type="ARBA" id="ARBA00022695"/>
    </source>
</evidence>
<dbReference type="EMBL" id="CP020559">
    <property type="protein sequence ID" value="ARE89342.1"/>
    <property type="molecule type" value="Genomic_DNA"/>
</dbReference>
<proteinExistence type="predicted"/>
<organism evidence="5 6">
    <name type="scientific">Clostridium formicaceticum</name>
    <dbReference type="NCBI Taxonomy" id="1497"/>
    <lineage>
        <taxon>Bacteria</taxon>
        <taxon>Bacillati</taxon>
        <taxon>Bacillota</taxon>
        <taxon>Clostridia</taxon>
        <taxon>Eubacteriales</taxon>
        <taxon>Clostridiaceae</taxon>
        <taxon>Clostridium</taxon>
    </lineage>
</organism>
<reference evidence="5 6" key="1">
    <citation type="submission" date="2017-03" db="EMBL/GenBank/DDBJ databases">
        <title>Complete sequence of Clostridium formicaceticum DSM 92.</title>
        <authorList>
            <person name="Poehlein A."/>
            <person name="Karl M."/>
            <person name="Bengelsdorf F.R."/>
            <person name="Duerre P."/>
            <person name="Daniel R."/>
        </authorList>
    </citation>
    <scope>NUCLEOTIDE SEQUENCE [LARGE SCALE GENOMIC DNA]</scope>
    <source>
        <strain evidence="5 6">DSM 92</strain>
    </source>
</reference>
<name>A0AAC9RPJ3_9CLOT</name>
<dbReference type="GO" id="GO:0016829">
    <property type="term" value="F:lyase activity"/>
    <property type="evidence" value="ECO:0007669"/>
    <property type="project" value="UniProtKB-KW"/>
</dbReference>
<keyword evidence="3 5" id="KW-0548">Nucleotidyltransferase</keyword>